<protein>
    <submittedName>
        <fullName evidence="1">Uncharacterized protein</fullName>
    </submittedName>
</protein>
<reference evidence="1" key="1">
    <citation type="submission" date="2013-07" db="EMBL/GenBank/DDBJ databases">
        <title>The genome of an arbuscular mycorrhizal fungus provides insights into the evolution of the oldest plant symbiosis.</title>
        <authorList>
            <consortium name="DOE Joint Genome Institute"/>
            <person name="Tisserant E."/>
            <person name="Malbreil M."/>
            <person name="Kuo A."/>
            <person name="Kohler A."/>
            <person name="Symeonidi A."/>
            <person name="Balestrini R."/>
            <person name="Charron P."/>
            <person name="Duensing N."/>
            <person name="Frei-dit-Frey N."/>
            <person name="Gianinazzi-Pearson V."/>
            <person name="Gilbert B."/>
            <person name="Handa Y."/>
            <person name="Hijri M."/>
            <person name="Kaul R."/>
            <person name="Kawaguchi M."/>
            <person name="Krajinski F."/>
            <person name="Lammers P."/>
            <person name="Lapierre D."/>
            <person name="Masclaux F.G."/>
            <person name="Murat C."/>
            <person name="Morin E."/>
            <person name="Ndikumana S."/>
            <person name="Pagni M."/>
            <person name="Petitpierre D."/>
            <person name="Requena N."/>
            <person name="Rosikiewicz P."/>
            <person name="Riley R."/>
            <person name="Saito K."/>
            <person name="San Clemente H."/>
            <person name="Shapiro H."/>
            <person name="van Tuinen D."/>
            <person name="Becard G."/>
            <person name="Bonfante P."/>
            <person name="Paszkowski U."/>
            <person name="Shachar-Hill Y."/>
            <person name="Young J.P."/>
            <person name="Sanders I.R."/>
            <person name="Henrissat B."/>
            <person name="Rensing S.A."/>
            <person name="Grigoriev I.V."/>
            <person name="Corradi N."/>
            <person name="Roux C."/>
            <person name="Martin F."/>
        </authorList>
    </citation>
    <scope>NUCLEOTIDE SEQUENCE</scope>
    <source>
        <strain evidence="1">DAOM 197198</strain>
    </source>
</reference>
<organism evidence="1">
    <name type="scientific">Rhizophagus irregularis (strain DAOM 181602 / DAOM 197198 / MUCL 43194)</name>
    <name type="common">Arbuscular mycorrhizal fungus</name>
    <name type="synonym">Glomus intraradices</name>
    <dbReference type="NCBI Taxonomy" id="747089"/>
    <lineage>
        <taxon>Eukaryota</taxon>
        <taxon>Fungi</taxon>
        <taxon>Fungi incertae sedis</taxon>
        <taxon>Mucoromycota</taxon>
        <taxon>Glomeromycotina</taxon>
        <taxon>Glomeromycetes</taxon>
        <taxon>Glomerales</taxon>
        <taxon>Glomeraceae</taxon>
        <taxon>Rhizophagus</taxon>
    </lineage>
</organism>
<sequence length="54" mass="6338">MYLRRIYSSSSEPINAIFNSSDRPHSPLPNKCRIIRLAYITLKFINLPPILMKF</sequence>
<name>U9U3B3_RHIID</name>
<accession>U9U3B3</accession>
<dbReference type="EMBL" id="KI283160">
    <property type="protein sequence ID" value="ESA14172.1"/>
    <property type="molecule type" value="Genomic_DNA"/>
</dbReference>
<proteinExistence type="predicted"/>
<dbReference type="AlphaFoldDB" id="U9U3B3"/>
<dbReference type="HOGENOM" id="CLU_3051502_0_0_1"/>
<gene>
    <name evidence="1" type="ORF">GLOINDRAFT_25234</name>
</gene>
<evidence type="ECO:0000313" key="1">
    <source>
        <dbReference type="EMBL" id="ESA14172.1"/>
    </source>
</evidence>